<dbReference type="InterPro" id="IPR036388">
    <property type="entry name" value="WH-like_DNA-bd_sf"/>
</dbReference>
<feature type="region of interest" description="Disordered" evidence="1">
    <location>
        <begin position="225"/>
        <end position="246"/>
    </location>
</feature>
<evidence type="ECO:0000313" key="3">
    <source>
        <dbReference type="EMBL" id="CAB1418504.1"/>
    </source>
</evidence>
<sequence length="246" mass="27526">MSLKSAAPPPASSCSSCSSLTGCASGFYLQIQIGRLEPFWIDDRLQVKEGPCVDFFFTATDSEILLILHSEDCTMPTGRSKKKRPKKEVNDGEEPGEVGAEVEMEELTTRSRSESRDHLTPEPQEPAPQKKKKKKKALTIDLEAEQDVPNGDMVESPVDGEEMTAAVTRKTKRKSIMKTKELTKQVREKVVEKYEAGLGYKKISRALNISLSTIKSIIRKWKEYGTTANLPRGGRPPKLKSRTRRK</sequence>
<dbReference type="Pfam" id="PF25787">
    <property type="entry name" value="HTH_SB"/>
    <property type="match status" value="1"/>
</dbReference>
<dbReference type="EMBL" id="CADEAL010000328">
    <property type="protein sequence ID" value="CAB1418504.1"/>
    <property type="molecule type" value="Genomic_DNA"/>
</dbReference>
<feature type="compositionally biased region" description="Basic and acidic residues" evidence="1">
    <location>
        <begin position="107"/>
        <end position="120"/>
    </location>
</feature>
<feature type="domain" description="Sleeping Beauty transposase HTH" evidence="2">
    <location>
        <begin position="177"/>
        <end position="227"/>
    </location>
</feature>
<evidence type="ECO:0000256" key="1">
    <source>
        <dbReference type="SAM" id="MobiDB-lite"/>
    </source>
</evidence>
<dbReference type="SUPFAM" id="SSF46689">
    <property type="entry name" value="Homeodomain-like"/>
    <property type="match status" value="1"/>
</dbReference>
<feature type="compositionally biased region" description="Acidic residues" evidence="1">
    <location>
        <begin position="91"/>
        <end position="106"/>
    </location>
</feature>
<dbReference type="Gene3D" id="1.10.10.10">
    <property type="entry name" value="Winged helix-like DNA-binding domain superfamily/Winged helix DNA-binding domain"/>
    <property type="match status" value="1"/>
</dbReference>
<feature type="region of interest" description="Disordered" evidence="1">
    <location>
        <begin position="74"/>
        <end position="174"/>
    </location>
</feature>
<dbReference type="InterPro" id="IPR009057">
    <property type="entry name" value="Homeodomain-like_sf"/>
</dbReference>
<protein>
    <recommendedName>
        <fullName evidence="2">Sleeping Beauty transposase HTH domain-containing protein</fullName>
    </recommendedName>
</protein>
<evidence type="ECO:0000259" key="2">
    <source>
        <dbReference type="Pfam" id="PF25787"/>
    </source>
</evidence>
<accession>A0A9N7YBQ5</accession>
<evidence type="ECO:0000313" key="4">
    <source>
        <dbReference type="Proteomes" id="UP001153269"/>
    </source>
</evidence>
<keyword evidence="4" id="KW-1185">Reference proteome</keyword>
<organism evidence="3 4">
    <name type="scientific">Pleuronectes platessa</name>
    <name type="common">European plaice</name>
    <dbReference type="NCBI Taxonomy" id="8262"/>
    <lineage>
        <taxon>Eukaryota</taxon>
        <taxon>Metazoa</taxon>
        <taxon>Chordata</taxon>
        <taxon>Craniata</taxon>
        <taxon>Vertebrata</taxon>
        <taxon>Euteleostomi</taxon>
        <taxon>Actinopterygii</taxon>
        <taxon>Neopterygii</taxon>
        <taxon>Teleostei</taxon>
        <taxon>Neoteleostei</taxon>
        <taxon>Acanthomorphata</taxon>
        <taxon>Carangaria</taxon>
        <taxon>Pleuronectiformes</taxon>
        <taxon>Pleuronectoidei</taxon>
        <taxon>Pleuronectidae</taxon>
        <taxon>Pleuronectes</taxon>
    </lineage>
</organism>
<name>A0A9N7YBQ5_PLEPL</name>
<comment type="caution">
    <text evidence="3">The sequence shown here is derived from an EMBL/GenBank/DDBJ whole genome shotgun (WGS) entry which is preliminary data.</text>
</comment>
<proteinExistence type="predicted"/>
<dbReference type="AlphaFoldDB" id="A0A9N7YBQ5"/>
<dbReference type="PROSITE" id="PS51257">
    <property type="entry name" value="PROKAR_LIPOPROTEIN"/>
    <property type="match status" value="1"/>
</dbReference>
<dbReference type="InterPro" id="IPR057667">
    <property type="entry name" value="HTH_SB"/>
</dbReference>
<dbReference type="Proteomes" id="UP001153269">
    <property type="component" value="Unassembled WGS sequence"/>
</dbReference>
<reference evidence="3" key="1">
    <citation type="submission" date="2020-03" db="EMBL/GenBank/DDBJ databases">
        <authorList>
            <person name="Weist P."/>
        </authorList>
    </citation>
    <scope>NUCLEOTIDE SEQUENCE</scope>
</reference>
<feature type="compositionally biased region" description="Basic residues" evidence="1">
    <location>
        <begin position="235"/>
        <end position="246"/>
    </location>
</feature>
<gene>
    <name evidence="3" type="ORF">PLEPLA_LOCUS6330</name>
</gene>